<comment type="caution">
    <text evidence="1">The sequence shown here is derived from an EMBL/GenBank/DDBJ whole genome shotgun (WGS) entry which is preliminary data.</text>
</comment>
<dbReference type="EMBL" id="BSXV01001330">
    <property type="protein sequence ID" value="GME92475.1"/>
    <property type="molecule type" value="Genomic_DNA"/>
</dbReference>
<protein>
    <submittedName>
        <fullName evidence="1">Unnamed protein product</fullName>
    </submittedName>
</protein>
<evidence type="ECO:0000313" key="2">
    <source>
        <dbReference type="Proteomes" id="UP001165101"/>
    </source>
</evidence>
<reference evidence="1" key="1">
    <citation type="submission" date="2023-04" db="EMBL/GenBank/DDBJ databases">
        <title>Candida boidinii NBRC 1967.</title>
        <authorList>
            <person name="Ichikawa N."/>
            <person name="Sato H."/>
            <person name="Tonouchi N."/>
        </authorList>
    </citation>
    <scope>NUCLEOTIDE SEQUENCE</scope>
    <source>
        <strain evidence="1">NBRC 1967</strain>
    </source>
</reference>
<accession>A0ACB5TPG5</accession>
<gene>
    <name evidence="1" type="ORF">Cboi01_000276300</name>
</gene>
<sequence length="302" mass="35193">MFKRIEKLSDSTNIIKSVDDKTNSKKFKNWFHFNWIHSKDSNPEAKRIPKKDLLNDYEKKILNKSPMKSPYNHSNFNIYQHNINYNFIVKFPSTDSIPSTDRGSCEPAEPRPKKPLPSPPSTPNTVFTEPNASTISSVTTPSEQTSRSSLELPNGSIYSNFTSATNKQKHLNQPKCRSNNDYYSRNQYRYLEIEIINKINRNRLILSNNLKFKQLNKLNKYKKALYNSINILNKKLKINKLNINTQLDLAVMNQEQSNYSSFISNCKIINVLLTYYDDLLIEKSNLLRKLNTVKIKIELLNF</sequence>
<proteinExistence type="predicted"/>
<dbReference type="Proteomes" id="UP001165101">
    <property type="component" value="Unassembled WGS sequence"/>
</dbReference>
<evidence type="ECO:0000313" key="1">
    <source>
        <dbReference type="EMBL" id="GME92475.1"/>
    </source>
</evidence>
<keyword evidence="2" id="KW-1185">Reference proteome</keyword>
<organism evidence="1 2">
    <name type="scientific">Candida boidinii</name>
    <name type="common">Yeast</name>
    <dbReference type="NCBI Taxonomy" id="5477"/>
    <lineage>
        <taxon>Eukaryota</taxon>
        <taxon>Fungi</taxon>
        <taxon>Dikarya</taxon>
        <taxon>Ascomycota</taxon>
        <taxon>Saccharomycotina</taxon>
        <taxon>Pichiomycetes</taxon>
        <taxon>Pichiales</taxon>
        <taxon>Pichiaceae</taxon>
        <taxon>Ogataea</taxon>
        <taxon>Ogataea/Candida clade</taxon>
    </lineage>
</organism>
<name>A0ACB5TPG5_CANBO</name>